<dbReference type="Proteomes" id="UP000004477">
    <property type="component" value="Unassembled WGS sequence"/>
</dbReference>
<name>D1PFR0_9BACT</name>
<evidence type="ECO:0000313" key="2">
    <source>
        <dbReference type="Proteomes" id="UP000004477"/>
    </source>
</evidence>
<dbReference type="GeneID" id="69849027"/>
<gene>
    <name evidence="1" type="ORF">PREVCOP_06068</name>
</gene>
<dbReference type="HOGENOM" id="CLU_890976_0_0_10"/>
<dbReference type="RefSeq" id="WP_006848749.1">
    <property type="nucleotide sequence ID" value="NZ_CP085932.1"/>
</dbReference>
<comment type="caution">
    <text evidence="1">The sequence shown here is derived from an EMBL/GenBank/DDBJ whole genome shotgun (WGS) entry which is preliminary data.</text>
</comment>
<dbReference type="PaxDb" id="537011-PREVCOP_06068"/>
<evidence type="ECO:0000313" key="1">
    <source>
        <dbReference type="EMBL" id="EFB34349.1"/>
    </source>
</evidence>
<keyword evidence="2" id="KW-1185">Reference proteome</keyword>
<dbReference type="AlphaFoldDB" id="D1PFR0"/>
<sequence>MNKLEVSQRDKVRSLYGENPLYRMIERLADQYSLPPYHLKMHPEDIFQAVMGWIDSIRTEPDNDKMIRLIDQSWNRQWRTLSDIGERARCECSDQELEETTCMMLLWLHKCLVLLCDEQVHGNLWYHKCAEKLVLQMMSHSYVWMDVNKTVFKGWNLMETVDELKDWLIQYVDSSATPITTVEGELVLQDTSCFIFPPNGEYDPKMYTPQAQKIWRKLVEKKWCAKQDSMLVWKNTNKSFGFMVKIVAHHLNIYDPTKKGVIAWSAFQKVFMGLEDSTFRQVRNSASKLDLTTKSSSWPEAAQDIRLLVKSV</sequence>
<accession>D1PFR0</accession>
<reference evidence="1" key="1">
    <citation type="submission" date="2009-11" db="EMBL/GenBank/DDBJ databases">
        <authorList>
            <person name="Weinstock G."/>
            <person name="Sodergren E."/>
            <person name="Clifton S."/>
            <person name="Fulton L."/>
            <person name="Fulton B."/>
            <person name="Courtney L."/>
            <person name="Fronick C."/>
            <person name="Harrison M."/>
            <person name="Strong C."/>
            <person name="Farmer C."/>
            <person name="Delahaunty K."/>
            <person name="Markovic C."/>
            <person name="Hall O."/>
            <person name="Minx P."/>
            <person name="Tomlinson C."/>
            <person name="Mitreva M."/>
            <person name="Nelson J."/>
            <person name="Hou S."/>
            <person name="Wollam A."/>
            <person name="Pepin K.H."/>
            <person name="Johnson M."/>
            <person name="Bhonagiri V."/>
            <person name="Nash W.E."/>
            <person name="Warren W."/>
            <person name="Chinwalla A."/>
            <person name="Mardis E.R."/>
            <person name="Wilson R.K."/>
        </authorList>
    </citation>
    <scope>NUCLEOTIDE SEQUENCE [LARGE SCALE GENOMIC DNA]</scope>
    <source>
        <strain evidence="1">DSM 18205</strain>
    </source>
</reference>
<protein>
    <submittedName>
        <fullName evidence="1">Uncharacterized protein</fullName>
    </submittedName>
</protein>
<dbReference type="STRING" id="537011.PREVCOP_06068"/>
<dbReference type="EMBL" id="ACBX02000037">
    <property type="protein sequence ID" value="EFB34349.1"/>
    <property type="molecule type" value="Genomic_DNA"/>
</dbReference>
<proteinExistence type="predicted"/>
<organism evidence="1 2">
    <name type="scientific">Segatella copri DSM 18205</name>
    <dbReference type="NCBI Taxonomy" id="537011"/>
    <lineage>
        <taxon>Bacteria</taxon>
        <taxon>Pseudomonadati</taxon>
        <taxon>Bacteroidota</taxon>
        <taxon>Bacteroidia</taxon>
        <taxon>Bacteroidales</taxon>
        <taxon>Prevotellaceae</taxon>
        <taxon>Segatella</taxon>
    </lineage>
</organism>